<sequence length="128" mass="14602">MKTVMDIARTEYDAGKVNTKFAQFASDFGFLVRPCIAGRPRTKGKVEAQMKLLDEIHAYQGQFSLAELHEYVQKLCNRINHSFHQGTGKVPVLALEKEKNLLCPLPAESIRWTSVKLLDTNRRTILRN</sequence>
<dbReference type="AlphaFoldDB" id="A0A9X2AER5"/>
<dbReference type="GO" id="GO:0003676">
    <property type="term" value="F:nucleic acid binding"/>
    <property type="evidence" value="ECO:0007669"/>
    <property type="project" value="InterPro"/>
</dbReference>
<dbReference type="InterPro" id="IPR036397">
    <property type="entry name" value="RNaseH_sf"/>
</dbReference>
<evidence type="ECO:0000313" key="3">
    <source>
        <dbReference type="Proteomes" id="UP001139263"/>
    </source>
</evidence>
<dbReference type="Proteomes" id="UP001139263">
    <property type="component" value="Unassembled WGS sequence"/>
</dbReference>
<dbReference type="Gene3D" id="3.30.420.10">
    <property type="entry name" value="Ribonuclease H-like superfamily/Ribonuclease H"/>
    <property type="match status" value="1"/>
</dbReference>
<dbReference type="InterPro" id="IPR012337">
    <property type="entry name" value="RNaseH-like_sf"/>
</dbReference>
<feature type="domain" description="Integrase catalytic" evidence="1">
    <location>
        <begin position="1"/>
        <end position="99"/>
    </location>
</feature>
<dbReference type="SUPFAM" id="SSF53098">
    <property type="entry name" value="Ribonuclease H-like"/>
    <property type="match status" value="1"/>
</dbReference>
<name>A0A9X2AER5_9BACL</name>
<dbReference type="PROSITE" id="PS50994">
    <property type="entry name" value="INTEGRASE"/>
    <property type="match status" value="1"/>
</dbReference>
<protein>
    <recommendedName>
        <fullName evidence="1">Integrase catalytic domain-containing protein</fullName>
    </recommendedName>
</protein>
<dbReference type="InterPro" id="IPR001584">
    <property type="entry name" value="Integrase_cat-core"/>
</dbReference>
<evidence type="ECO:0000259" key="1">
    <source>
        <dbReference type="PROSITE" id="PS50994"/>
    </source>
</evidence>
<accession>A0A9X2AER5</accession>
<organism evidence="2 3">
    <name type="scientific">Sulfoacidibacillus ferrooxidans</name>
    <dbReference type="NCBI Taxonomy" id="2005001"/>
    <lineage>
        <taxon>Bacteria</taxon>
        <taxon>Bacillati</taxon>
        <taxon>Bacillota</taxon>
        <taxon>Bacilli</taxon>
        <taxon>Bacillales</taxon>
        <taxon>Alicyclobacillaceae</taxon>
        <taxon>Sulfoacidibacillus</taxon>
    </lineage>
</organism>
<dbReference type="GO" id="GO:0015074">
    <property type="term" value="P:DNA integration"/>
    <property type="evidence" value="ECO:0007669"/>
    <property type="project" value="InterPro"/>
</dbReference>
<comment type="caution">
    <text evidence="2">The sequence shown here is derived from an EMBL/GenBank/DDBJ whole genome shotgun (WGS) entry which is preliminary data.</text>
</comment>
<dbReference type="EMBL" id="JALBUF010000031">
    <property type="protein sequence ID" value="MCI0184870.1"/>
    <property type="molecule type" value="Genomic_DNA"/>
</dbReference>
<reference evidence="2" key="1">
    <citation type="submission" date="2022-03" db="EMBL/GenBank/DDBJ databases">
        <title>Draft Genome Sequence of Firmicute Strain S0AB, a Heterotrophic Iron/Sulfur-Oxidizing Extreme Acidophile.</title>
        <authorList>
            <person name="Vergara E."/>
            <person name="Pakostova E."/>
            <person name="Johnson D.B."/>
            <person name="Holmes D.S."/>
        </authorList>
    </citation>
    <scope>NUCLEOTIDE SEQUENCE</scope>
    <source>
        <strain evidence="2">S0AB</strain>
    </source>
</reference>
<evidence type="ECO:0000313" key="2">
    <source>
        <dbReference type="EMBL" id="MCI0184870.1"/>
    </source>
</evidence>
<gene>
    <name evidence="2" type="ORF">MM817_03167</name>
</gene>
<keyword evidence="3" id="KW-1185">Reference proteome</keyword>
<dbReference type="PANTHER" id="PTHR35004">
    <property type="entry name" value="TRANSPOSASE RV3428C-RELATED"/>
    <property type="match status" value="1"/>
</dbReference>
<proteinExistence type="predicted"/>